<evidence type="ECO:0000313" key="5">
    <source>
        <dbReference type="Proteomes" id="UP000653411"/>
    </source>
</evidence>
<feature type="domain" description="HTH tetR-type" evidence="3">
    <location>
        <begin position="1"/>
        <end position="35"/>
    </location>
</feature>
<proteinExistence type="predicted"/>
<dbReference type="InterPro" id="IPR001647">
    <property type="entry name" value="HTH_TetR"/>
</dbReference>
<reference evidence="4" key="1">
    <citation type="journal article" date="2014" name="Int. J. Syst. Evol. Microbiol.">
        <title>Complete genome sequence of Corynebacterium casei LMG S-19264T (=DSM 44701T), isolated from a smear-ripened cheese.</title>
        <authorList>
            <consortium name="US DOE Joint Genome Institute (JGI-PGF)"/>
            <person name="Walter F."/>
            <person name="Albersmeier A."/>
            <person name="Kalinowski J."/>
            <person name="Ruckert C."/>
        </authorList>
    </citation>
    <scope>NUCLEOTIDE SEQUENCE</scope>
    <source>
        <strain evidence="4">CGMCC 4.7110</strain>
    </source>
</reference>
<comment type="caution">
    <text evidence="2">Lacks conserved residue(s) required for the propagation of feature annotation.</text>
</comment>
<organism evidence="4 5">
    <name type="scientific">Streptomyces fuscichromogenes</name>
    <dbReference type="NCBI Taxonomy" id="1324013"/>
    <lineage>
        <taxon>Bacteria</taxon>
        <taxon>Bacillati</taxon>
        <taxon>Actinomycetota</taxon>
        <taxon>Actinomycetes</taxon>
        <taxon>Kitasatosporales</taxon>
        <taxon>Streptomycetaceae</taxon>
        <taxon>Streptomyces</taxon>
    </lineage>
</organism>
<evidence type="ECO:0000256" key="1">
    <source>
        <dbReference type="ARBA" id="ARBA00023125"/>
    </source>
</evidence>
<dbReference type="GO" id="GO:0003677">
    <property type="term" value="F:DNA binding"/>
    <property type="evidence" value="ECO:0007669"/>
    <property type="project" value="UniProtKB-UniRule"/>
</dbReference>
<keyword evidence="5" id="KW-1185">Reference proteome</keyword>
<dbReference type="EMBL" id="BMML01000011">
    <property type="protein sequence ID" value="GGN19710.1"/>
    <property type="molecule type" value="Genomic_DNA"/>
</dbReference>
<dbReference type="AlphaFoldDB" id="A0A917XFE3"/>
<name>A0A917XFE3_9ACTN</name>
<dbReference type="PROSITE" id="PS50977">
    <property type="entry name" value="HTH_TETR_2"/>
    <property type="match status" value="1"/>
</dbReference>
<dbReference type="SUPFAM" id="SSF46689">
    <property type="entry name" value="Homeodomain-like"/>
    <property type="match status" value="1"/>
</dbReference>
<sequence>MIADELGVTKAAVYHKFRAKQDIVLAVAEVELARLEKVVDAAEAEECSLQARELLLTRVIDLAVERRHVLNTMQADPIMVRFLAEHEPFQRLTKRLFFVLMGKDATLEKRVPAAMISGAIGGAAAHPLAMRLDDDTLRYHLTHLAHRLLQFPE</sequence>
<dbReference type="InterPro" id="IPR009057">
    <property type="entry name" value="Homeodomain-like_sf"/>
</dbReference>
<evidence type="ECO:0000256" key="2">
    <source>
        <dbReference type="PROSITE-ProRule" id="PRU00335"/>
    </source>
</evidence>
<dbReference type="Proteomes" id="UP000653411">
    <property type="component" value="Unassembled WGS sequence"/>
</dbReference>
<evidence type="ECO:0000259" key="3">
    <source>
        <dbReference type="PROSITE" id="PS50977"/>
    </source>
</evidence>
<reference evidence="4" key="2">
    <citation type="submission" date="2020-09" db="EMBL/GenBank/DDBJ databases">
        <authorList>
            <person name="Sun Q."/>
            <person name="Zhou Y."/>
        </authorList>
    </citation>
    <scope>NUCLEOTIDE SEQUENCE</scope>
    <source>
        <strain evidence="4">CGMCC 4.7110</strain>
    </source>
</reference>
<comment type="caution">
    <text evidence="4">The sequence shown here is derived from an EMBL/GenBank/DDBJ whole genome shotgun (WGS) entry which is preliminary data.</text>
</comment>
<dbReference type="Gene3D" id="1.10.357.10">
    <property type="entry name" value="Tetracycline Repressor, domain 2"/>
    <property type="match status" value="1"/>
</dbReference>
<dbReference type="Pfam" id="PF00440">
    <property type="entry name" value="TetR_N"/>
    <property type="match status" value="1"/>
</dbReference>
<accession>A0A917XFE3</accession>
<protein>
    <submittedName>
        <fullName evidence="4">TetR family transcriptional regulator</fullName>
    </submittedName>
</protein>
<gene>
    <name evidence="4" type="ORF">GCM10011578_049710</name>
</gene>
<keyword evidence="1 2" id="KW-0238">DNA-binding</keyword>
<evidence type="ECO:0000313" key="4">
    <source>
        <dbReference type="EMBL" id="GGN19710.1"/>
    </source>
</evidence>